<feature type="non-terminal residue" evidence="1">
    <location>
        <position position="1"/>
    </location>
</feature>
<gene>
    <name evidence="1" type="ORF">FCALED_LOCUS17300</name>
</gene>
<dbReference type="EMBL" id="CAJVPQ010025754">
    <property type="protein sequence ID" value="CAG8767307.1"/>
    <property type="molecule type" value="Genomic_DNA"/>
</dbReference>
<dbReference type="AlphaFoldDB" id="A0A9N9J8S2"/>
<protein>
    <submittedName>
        <fullName evidence="1">9763_t:CDS:1</fullName>
    </submittedName>
</protein>
<proteinExistence type="predicted"/>
<evidence type="ECO:0000313" key="1">
    <source>
        <dbReference type="EMBL" id="CAG8767307.1"/>
    </source>
</evidence>
<organism evidence="1 2">
    <name type="scientific">Funneliformis caledonium</name>
    <dbReference type="NCBI Taxonomy" id="1117310"/>
    <lineage>
        <taxon>Eukaryota</taxon>
        <taxon>Fungi</taxon>
        <taxon>Fungi incertae sedis</taxon>
        <taxon>Mucoromycota</taxon>
        <taxon>Glomeromycotina</taxon>
        <taxon>Glomeromycetes</taxon>
        <taxon>Glomerales</taxon>
        <taxon>Glomeraceae</taxon>
        <taxon>Funneliformis</taxon>
    </lineage>
</organism>
<feature type="non-terminal residue" evidence="1">
    <location>
        <position position="76"/>
    </location>
</feature>
<accession>A0A9N9J8S2</accession>
<name>A0A9N9J8S2_9GLOM</name>
<keyword evidence="2" id="KW-1185">Reference proteome</keyword>
<dbReference type="Proteomes" id="UP000789570">
    <property type="component" value="Unassembled WGS sequence"/>
</dbReference>
<sequence>AVQWKLGANVWSIVKFAIYKKVKVDYADFEKESILQLTNSLGIISNSGTSRRKLQVSFPEEMKFFKEPLQKVFNAL</sequence>
<reference evidence="1" key="1">
    <citation type="submission" date="2021-06" db="EMBL/GenBank/DDBJ databases">
        <authorList>
            <person name="Kallberg Y."/>
            <person name="Tangrot J."/>
            <person name="Rosling A."/>
        </authorList>
    </citation>
    <scope>NUCLEOTIDE SEQUENCE</scope>
    <source>
        <strain evidence="1">UK204</strain>
    </source>
</reference>
<evidence type="ECO:0000313" key="2">
    <source>
        <dbReference type="Proteomes" id="UP000789570"/>
    </source>
</evidence>
<comment type="caution">
    <text evidence="1">The sequence shown here is derived from an EMBL/GenBank/DDBJ whole genome shotgun (WGS) entry which is preliminary data.</text>
</comment>